<dbReference type="STRING" id="39060.SAMN05660706_114104"/>
<sequence>MPTPVIKEIGLMDGEKFELKIHFQLADKEYFGILNLKNGSFLSNAVFLTDAENQELVHYLSHRAEDFLAQKGISLPPELKCNCH</sequence>
<dbReference type="EMBL" id="FOYM01000014">
    <property type="protein sequence ID" value="SFR07425.1"/>
    <property type="molecule type" value="Genomic_DNA"/>
</dbReference>
<dbReference type="Proteomes" id="UP000199584">
    <property type="component" value="Unassembled WGS sequence"/>
</dbReference>
<evidence type="ECO:0000313" key="1">
    <source>
        <dbReference type="EMBL" id="SFR07425.1"/>
    </source>
</evidence>
<dbReference type="RefSeq" id="WP_092483587.1">
    <property type="nucleotide sequence ID" value="NZ_FOYM01000014.1"/>
</dbReference>
<reference evidence="2" key="1">
    <citation type="submission" date="2016-10" db="EMBL/GenBank/DDBJ databases">
        <authorList>
            <person name="Varghese N."/>
            <person name="Submissions S."/>
        </authorList>
    </citation>
    <scope>NUCLEOTIDE SEQUENCE [LARGE SCALE GENOMIC DNA]</scope>
    <source>
        <strain evidence="2">DSM 3669</strain>
    </source>
</reference>
<dbReference type="AlphaFoldDB" id="A0A1I6DPR8"/>
<dbReference type="OrthoDB" id="1808319at2"/>
<organism evidence="1 2">
    <name type="scientific">Desulfoscipio geothermicus DSM 3669</name>
    <dbReference type="NCBI Taxonomy" id="1121426"/>
    <lineage>
        <taxon>Bacteria</taxon>
        <taxon>Bacillati</taxon>
        <taxon>Bacillota</taxon>
        <taxon>Clostridia</taxon>
        <taxon>Eubacteriales</taxon>
        <taxon>Desulfallaceae</taxon>
        <taxon>Desulfoscipio</taxon>
    </lineage>
</organism>
<proteinExistence type="predicted"/>
<gene>
    <name evidence="1" type="ORF">SAMN05660706_114104</name>
</gene>
<protein>
    <submittedName>
        <fullName evidence="1">Uncharacterized protein</fullName>
    </submittedName>
</protein>
<keyword evidence="2" id="KW-1185">Reference proteome</keyword>
<accession>A0A1I6DPR8</accession>
<evidence type="ECO:0000313" key="2">
    <source>
        <dbReference type="Proteomes" id="UP000199584"/>
    </source>
</evidence>
<name>A0A1I6DPR8_9FIRM</name>